<dbReference type="Proteomes" id="UP000537188">
    <property type="component" value="Unassembled WGS sequence"/>
</dbReference>
<reference evidence="1 2" key="1">
    <citation type="submission" date="2020-04" db="EMBL/GenBank/DDBJ databases">
        <title>Molecular characterization of pseudomonads from Agaricus bisporus reveal novel blotch 2 pathogens in Western Europe.</title>
        <authorList>
            <person name="Taparia T."/>
            <person name="Krijger M."/>
            <person name="Haynes E."/>
            <person name="Elpinstone J.G."/>
            <person name="Noble R."/>
            <person name="Van Der Wolf J."/>
        </authorList>
    </citation>
    <scope>NUCLEOTIDE SEQUENCE [LARGE SCALE GENOMIC DNA]</scope>
    <source>
        <strain evidence="1 2">IPO3781</strain>
    </source>
</reference>
<comment type="caution">
    <text evidence="1">The sequence shown here is derived from an EMBL/GenBank/DDBJ whole genome shotgun (WGS) entry which is preliminary data.</text>
</comment>
<dbReference type="EMBL" id="JACARF010000130">
    <property type="protein sequence ID" value="NWE80407.1"/>
    <property type="molecule type" value="Genomic_DNA"/>
</dbReference>
<name>A0A7Y8FJ86_9PSED</name>
<organism evidence="1 2">
    <name type="scientific">Pseudomonas yamanorum</name>
    <dbReference type="NCBI Taxonomy" id="515393"/>
    <lineage>
        <taxon>Bacteria</taxon>
        <taxon>Pseudomonadati</taxon>
        <taxon>Pseudomonadota</taxon>
        <taxon>Gammaproteobacteria</taxon>
        <taxon>Pseudomonadales</taxon>
        <taxon>Pseudomonadaceae</taxon>
        <taxon>Pseudomonas</taxon>
    </lineage>
</organism>
<evidence type="ECO:0000313" key="1">
    <source>
        <dbReference type="EMBL" id="NWE80407.1"/>
    </source>
</evidence>
<evidence type="ECO:0000313" key="2">
    <source>
        <dbReference type="Proteomes" id="UP000537188"/>
    </source>
</evidence>
<proteinExistence type="predicted"/>
<sequence>IPAKGQKGGGMLEGISEGKMPCQVFRDLIKINPAIGNIRLSEVFHEEFIDVDSLALQLIWHWRGPGKAEGISDESLNAKLLVVLKDAGYL</sequence>
<dbReference type="AlphaFoldDB" id="A0A7Y8FJ86"/>
<feature type="non-terminal residue" evidence="1">
    <location>
        <position position="1"/>
    </location>
</feature>
<dbReference type="RefSeq" id="WP_177116332.1">
    <property type="nucleotide sequence ID" value="NZ_JACARF010000130.1"/>
</dbReference>
<accession>A0A7Y8FJ86</accession>
<protein>
    <submittedName>
        <fullName evidence="1">Uncharacterized protein</fullName>
    </submittedName>
</protein>
<gene>
    <name evidence="1" type="ORF">HX828_33085</name>
</gene>